<dbReference type="Pfam" id="PF00196">
    <property type="entry name" value="GerE"/>
    <property type="match status" value="1"/>
</dbReference>
<evidence type="ECO:0000256" key="3">
    <source>
        <dbReference type="ARBA" id="ARBA00023163"/>
    </source>
</evidence>
<sequence length="165" mass="18046">MSERAGLSHREAQIAKAYAGGQTYQSIADTLCIAPSTVRTHLAPINRKLSVSSKLDLRDRLGAAEATKGDLDDAFPARPEKPSIAVLAFENMSDDPEQEYFSDGFSDDIITALSRSPWLFIIARNTTFTYKGSSVDVRRVAKDVGVRLVLEGSVRRSGDRVRVTA</sequence>
<dbReference type="PROSITE" id="PS50043">
    <property type="entry name" value="HTH_LUXR_2"/>
    <property type="match status" value="1"/>
</dbReference>
<dbReference type="EMBL" id="CP022540">
    <property type="protein sequence ID" value="ASP22575.1"/>
    <property type="molecule type" value="Genomic_DNA"/>
</dbReference>
<protein>
    <submittedName>
        <fullName evidence="5">Bacterial regulatory protein, luxR family</fullName>
    </submittedName>
</protein>
<keyword evidence="3" id="KW-0804">Transcription</keyword>
<dbReference type="InterPro" id="IPR000792">
    <property type="entry name" value="Tscrpt_reg_LuxR_C"/>
</dbReference>
<dbReference type="PANTHER" id="PTHR44688">
    <property type="entry name" value="DNA-BINDING TRANSCRIPTIONAL ACTIVATOR DEVR_DOSR"/>
    <property type="match status" value="1"/>
</dbReference>
<evidence type="ECO:0000259" key="4">
    <source>
        <dbReference type="PROSITE" id="PS50043"/>
    </source>
</evidence>
<dbReference type="GO" id="GO:0006355">
    <property type="term" value="P:regulation of DNA-templated transcription"/>
    <property type="evidence" value="ECO:0007669"/>
    <property type="project" value="InterPro"/>
</dbReference>
<accession>A0A222E8Q5</accession>
<dbReference type="KEGG" id="aht:ANTHELSMS3_03964"/>
<keyword evidence="1" id="KW-0805">Transcription regulation</keyword>
<dbReference type="GO" id="GO:0003677">
    <property type="term" value="F:DNA binding"/>
    <property type="evidence" value="ECO:0007669"/>
    <property type="project" value="UniProtKB-KW"/>
</dbReference>
<reference evidence="5 6" key="1">
    <citation type="submission" date="2017-07" db="EMBL/GenBank/DDBJ databases">
        <title>Genome Sequence of Antarctobacter heliothermus Strain SMS3 Isolated from a culture of the Diatom Skeletonema marinoi.</title>
        <authorList>
            <person name="Topel M."/>
            <person name="Pinder M.I.M."/>
            <person name="Johansson O.N."/>
            <person name="Kourtchenko O."/>
            <person name="Godhe A."/>
            <person name="Clarke A.K."/>
        </authorList>
    </citation>
    <scope>NUCLEOTIDE SEQUENCE [LARGE SCALE GENOMIC DNA]</scope>
    <source>
        <strain evidence="5 6">SMS3</strain>
    </source>
</reference>
<dbReference type="SUPFAM" id="SSF46894">
    <property type="entry name" value="C-terminal effector domain of the bipartite response regulators"/>
    <property type="match status" value="1"/>
</dbReference>
<gene>
    <name evidence="5" type="ORF">ANTHELSMS3_03964</name>
</gene>
<dbReference type="SMART" id="SM00421">
    <property type="entry name" value="HTH_LUXR"/>
    <property type="match status" value="1"/>
</dbReference>
<dbReference type="AlphaFoldDB" id="A0A222E8Q5"/>
<dbReference type="PANTHER" id="PTHR44688:SF16">
    <property type="entry name" value="DNA-BINDING TRANSCRIPTIONAL ACTIVATOR DEVR_DOSR"/>
    <property type="match status" value="1"/>
</dbReference>
<dbReference type="PRINTS" id="PR00038">
    <property type="entry name" value="HTHLUXR"/>
</dbReference>
<evidence type="ECO:0000256" key="1">
    <source>
        <dbReference type="ARBA" id="ARBA00023015"/>
    </source>
</evidence>
<name>A0A222E8Q5_9RHOB</name>
<dbReference type="Proteomes" id="UP000203589">
    <property type="component" value="Chromosome"/>
</dbReference>
<evidence type="ECO:0000256" key="2">
    <source>
        <dbReference type="ARBA" id="ARBA00023125"/>
    </source>
</evidence>
<dbReference type="InterPro" id="IPR016032">
    <property type="entry name" value="Sig_transdc_resp-reg_C-effctor"/>
</dbReference>
<evidence type="ECO:0000313" key="5">
    <source>
        <dbReference type="EMBL" id="ASP22575.1"/>
    </source>
</evidence>
<dbReference type="InterPro" id="IPR036388">
    <property type="entry name" value="WH-like_DNA-bd_sf"/>
</dbReference>
<organism evidence="5 6">
    <name type="scientific">Antarctobacter heliothermus</name>
    <dbReference type="NCBI Taxonomy" id="74033"/>
    <lineage>
        <taxon>Bacteria</taxon>
        <taxon>Pseudomonadati</taxon>
        <taxon>Pseudomonadota</taxon>
        <taxon>Alphaproteobacteria</taxon>
        <taxon>Rhodobacterales</taxon>
        <taxon>Roseobacteraceae</taxon>
        <taxon>Antarctobacter</taxon>
    </lineage>
</organism>
<keyword evidence="2" id="KW-0238">DNA-binding</keyword>
<dbReference type="CDD" id="cd06170">
    <property type="entry name" value="LuxR_C_like"/>
    <property type="match status" value="1"/>
</dbReference>
<evidence type="ECO:0000313" key="6">
    <source>
        <dbReference type="Proteomes" id="UP000203589"/>
    </source>
</evidence>
<feature type="domain" description="HTH luxR-type" evidence="4">
    <location>
        <begin position="1"/>
        <end position="65"/>
    </location>
</feature>
<proteinExistence type="predicted"/>
<keyword evidence="6" id="KW-1185">Reference proteome</keyword>
<dbReference type="Gene3D" id="1.10.10.10">
    <property type="entry name" value="Winged helix-like DNA-binding domain superfamily/Winged helix DNA-binding domain"/>
    <property type="match status" value="1"/>
</dbReference>